<evidence type="ECO:0000256" key="5">
    <source>
        <dbReference type="ARBA" id="ARBA00022833"/>
    </source>
</evidence>
<organism evidence="11 12">
    <name type="scientific">Diaphorina citri</name>
    <name type="common">Asian citrus psyllid</name>
    <dbReference type="NCBI Taxonomy" id="121845"/>
    <lineage>
        <taxon>Eukaryota</taxon>
        <taxon>Metazoa</taxon>
        <taxon>Ecdysozoa</taxon>
        <taxon>Arthropoda</taxon>
        <taxon>Hexapoda</taxon>
        <taxon>Insecta</taxon>
        <taxon>Pterygota</taxon>
        <taxon>Neoptera</taxon>
        <taxon>Paraneoptera</taxon>
        <taxon>Hemiptera</taxon>
        <taxon>Sternorrhyncha</taxon>
        <taxon>Psylloidea</taxon>
        <taxon>Psyllidae</taxon>
        <taxon>Diaphorininae</taxon>
        <taxon>Diaphorina</taxon>
    </lineage>
</organism>
<dbReference type="PANTHER" id="PTHR45820:SF4">
    <property type="entry name" value="ZINC TRANSPORTER 63C, ISOFORM F"/>
    <property type="match status" value="1"/>
</dbReference>
<dbReference type="GO" id="GO:0006882">
    <property type="term" value="P:intracellular zinc ion homeostasis"/>
    <property type="evidence" value="ECO:0007669"/>
    <property type="project" value="TreeGrafter"/>
</dbReference>
<dbReference type="PaxDb" id="121845-A0A1S3DBV3"/>
<dbReference type="Gene3D" id="1.20.1510.10">
    <property type="entry name" value="Cation efflux protein transmembrane domain"/>
    <property type="match status" value="1"/>
</dbReference>
<dbReference type="SUPFAM" id="SSF161111">
    <property type="entry name" value="Cation efflux protein transmembrane domain-like"/>
    <property type="match status" value="1"/>
</dbReference>
<keyword evidence="6 8" id="KW-1133">Transmembrane helix</keyword>
<feature type="domain" description="Cation efflux protein cytoplasmic" evidence="10">
    <location>
        <begin position="246"/>
        <end position="309"/>
    </location>
</feature>
<evidence type="ECO:0000256" key="3">
    <source>
        <dbReference type="ARBA" id="ARBA00022448"/>
    </source>
</evidence>
<keyword evidence="5" id="KW-0862">Zinc</keyword>
<reference evidence="12" key="1">
    <citation type="submission" date="2025-08" db="UniProtKB">
        <authorList>
            <consortium name="RefSeq"/>
        </authorList>
    </citation>
    <scope>IDENTIFICATION</scope>
</reference>
<evidence type="ECO:0000256" key="1">
    <source>
        <dbReference type="ARBA" id="ARBA00004141"/>
    </source>
</evidence>
<evidence type="ECO:0000256" key="6">
    <source>
        <dbReference type="ARBA" id="ARBA00022989"/>
    </source>
</evidence>
<evidence type="ECO:0000259" key="9">
    <source>
        <dbReference type="Pfam" id="PF01545"/>
    </source>
</evidence>
<dbReference type="SUPFAM" id="SSF160240">
    <property type="entry name" value="Cation efflux protein cytoplasmic domain-like"/>
    <property type="match status" value="1"/>
</dbReference>
<dbReference type="GO" id="GO:0016020">
    <property type="term" value="C:membrane"/>
    <property type="evidence" value="ECO:0007669"/>
    <property type="project" value="UniProtKB-SubCell"/>
</dbReference>
<dbReference type="InterPro" id="IPR027469">
    <property type="entry name" value="Cation_efflux_TMD_sf"/>
</dbReference>
<dbReference type="KEGG" id="dci:103515641"/>
<dbReference type="Pfam" id="PF01545">
    <property type="entry name" value="Cation_efflux"/>
    <property type="match status" value="1"/>
</dbReference>
<dbReference type="InterPro" id="IPR036837">
    <property type="entry name" value="Cation_efflux_CTD_sf"/>
</dbReference>
<dbReference type="RefSeq" id="XP_008478797.1">
    <property type="nucleotide sequence ID" value="XM_008480575.2"/>
</dbReference>
<evidence type="ECO:0000259" key="10">
    <source>
        <dbReference type="Pfam" id="PF16916"/>
    </source>
</evidence>
<keyword evidence="4 8" id="KW-0812">Transmembrane</keyword>
<dbReference type="InterPro" id="IPR002524">
    <property type="entry name" value="Cation_efflux"/>
</dbReference>
<feature type="transmembrane region" description="Helical" evidence="8">
    <location>
        <begin position="12"/>
        <end position="31"/>
    </location>
</feature>
<dbReference type="GO" id="GO:0010312">
    <property type="term" value="P:detoxification of zinc ion"/>
    <property type="evidence" value="ECO:0007669"/>
    <property type="project" value="TreeGrafter"/>
</dbReference>
<dbReference type="PANTHER" id="PTHR45820">
    <property type="entry name" value="FI23527P1"/>
    <property type="match status" value="1"/>
</dbReference>
<dbReference type="OMA" id="THDASQM"/>
<evidence type="ECO:0000313" key="11">
    <source>
        <dbReference type="Proteomes" id="UP000079169"/>
    </source>
</evidence>
<dbReference type="AlphaFoldDB" id="A0A1S3DBV3"/>
<evidence type="ECO:0000256" key="8">
    <source>
        <dbReference type="SAM" id="Phobius"/>
    </source>
</evidence>
<feature type="transmembrane region" description="Helical" evidence="8">
    <location>
        <begin position="112"/>
        <end position="132"/>
    </location>
</feature>
<keyword evidence="7 8" id="KW-0472">Membrane</keyword>
<dbReference type="Pfam" id="PF16916">
    <property type="entry name" value="ZT_dimer"/>
    <property type="match status" value="1"/>
</dbReference>
<dbReference type="NCBIfam" id="TIGR01297">
    <property type="entry name" value="CDF"/>
    <property type="match status" value="1"/>
</dbReference>
<proteinExistence type="inferred from homology"/>
<name>A0A1S3DBV3_DIACI</name>
<sequence>MGRYTGKKCRLISMFWLTAFFFLVEIVVGYVTNSMALVADSFHMLSDVAALVVAFLSVKMSPKKWSKNTFGWARAEVLGALVNAVFLVALCFSITVEACKRFIEVETIHDPWLIVVVGALGLLVNVVGLLLFHSHGISHGHSHGGGNYNQIITVGPVGRDSPDRSPGETPYLCRQRVASCINLSTTGSPGAQRQGVIERGALLSDGDNSATPASPALSVDAIQRRLLENVDGVLAVHEFHVDAIQRRLLENVDGVLAVHEFHVWQLAGDRIIASAHIRCRNLSEYMKLAEKVKEFFHNEGIHSTTIQPEFVELTEFAENKVSEDPSEDCVLDCPKYDTEKPCALSTCCGPSKQVNFIFPVLHSCC</sequence>
<gene>
    <name evidence="12" type="primary">LOC103515641</name>
</gene>
<dbReference type="InterPro" id="IPR058533">
    <property type="entry name" value="Cation_efflux_TM"/>
</dbReference>
<keyword evidence="11" id="KW-1185">Reference proteome</keyword>
<keyword evidence="3" id="KW-0813">Transport</keyword>
<dbReference type="STRING" id="121845.A0A1S3DBV3"/>
<feature type="domain" description="Cation efflux protein transmembrane" evidence="9">
    <location>
        <begin position="12"/>
        <end position="139"/>
    </location>
</feature>
<dbReference type="InterPro" id="IPR027470">
    <property type="entry name" value="Cation_efflux_CTD"/>
</dbReference>
<evidence type="ECO:0000256" key="2">
    <source>
        <dbReference type="ARBA" id="ARBA00008873"/>
    </source>
</evidence>
<feature type="transmembrane region" description="Helical" evidence="8">
    <location>
        <begin position="37"/>
        <end position="56"/>
    </location>
</feature>
<protein>
    <submittedName>
        <fullName evidence="12">Zinc transporter 1-like</fullName>
    </submittedName>
</protein>
<evidence type="ECO:0000256" key="7">
    <source>
        <dbReference type="ARBA" id="ARBA00023136"/>
    </source>
</evidence>
<evidence type="ECO:0000313" key="12">
    <source>
        <dbReference type="RefSeq" id="XP_008478797.1"/>
    </source>
</evidence>
<feature type="transmembrane region" description="Helical" evidence="8">
    <location>
        <begin position="77"/>
        <end position="96"/>
    </location>
</feature>
<comment type="similarity">
    <text evidence="2">Belongs to the cation diffusion facilitator (CDF) transporter (TC 2.A.4) family. SLC30A subfamily.</text>
</comment>
<dbReference type="GO" id="GO:0005385">
    <property type="term" value="F:zinc ion transmembrane transporter activity"/>
    <property type="evidence" value="ECO:0007669"/>
    <property type="project" value="TreeGrafter"/>
</dbReference>
<evidence type="ECO:0000256" key="4">
    <source>
        <dbReference type="ARBA" id="ARBA00022692"/>
    </source>
</evidence>
<comment type="subcellular location">
    <subcellularLocation>
        <location evidence="1">Membrane</location>
        <topology evidence="1">Multi-pass membrane protein</topology>
    </subcellularLocation>
</comment>
<dbReference type="Proteomes" id="UP000079169">
    <property type="component" value="Unplaced"/>
</dbReference>
<dbReference type="GeneID" id="103515641"/>
<accession>A0A1S3DBV3</accession>